<feature type="region of interest" description="Disordered" evidence="1">
    <location>
        <begin position="127"/>
        <end position="149"/>
    </location>
</feature>
<gene>
    <name evidence="3" type="primary">SPOSA6832_02719</name>
</gene>
<feature type="non-terminal residue" evidence="3">
    <location>
        <position position="1"/>
    </location>
</feature>
<dbReference type="AlphaFoldDB" id="A0A0D6ELZ2"/>
<protein>
    <submittedName>
        <fullName evidence="3">SPOSA6832_02719-mRNA-1:cds</fullName>
    </submittedName>
</protein>
<keyword evidence="2" id="KW-0732">Signal</keyword>
<organism evidence="3 4">
    <name type="scientific">Sporidiobolus salmonicolor</name>
    <name type="common">Yeast-like fungus</name>
    <name type="synonym">Sporobolomyces salmonicolor</name>
    <dbReference type="NCBI Taxonomy" id="5005"/>
    <lineage>
        <taxon>Eukaryota</taxon>
        <taxon>Fungi</taxon>
        <taxon>Dikarya</taxon>
        <taxon>Basidiomycota</taxon>
        <taxon>Pucciniomycotina</taxon>
        <taxon>Microbotryomycetes</taxon>
        <taxon>Sporidiobolales</taxon>
        <taxon>Sporidiobolaceae</taxon>
        <taxon>Sporobolomyces</taxon>
    </lineage>
</organism>
<evidence type="ECO:0000313" key="3">
    <source>
        <dbReference type="EMBL" id="CEQ41032.1"/>
    </source>
</evidence>
<keyword evidence="4" id="KW-1185">Reference proteome</keyword>
<accession>A0A0D6ELZ2</accession>
<evidence type="ECO:0000256" key="1">
    <source>
        <dbReference type="SAM" id="MobiDB-lite"/>
    </source>
</evidence>
<evidence type="ECO:0000313" key="4">
    <source>
        <dbReference type="Proteomes" id="UP000243876"/>
    </source>
</evidence>
<feature type="signal peptide" evidence="2">
    <location>
        <begin position="1"/>
        <end position="19"/>
    </location>
</feature>
<dbReference type="EMBL" id="CENE01000011">
    <property type="protein sequence ID" value="CEQ41032.1"/>
    <property type="molecule type" value="Genomic_DNA"/>
</dbReference>
<feature type="compositionally biased region" description="Low complexity" evidence="1">
    <location>
        <begin position="136"/>
        <end position="149"/>
    </location>
</feature>
<dbReference type="Proteomes" id="UP000243876">
    <property type="component" value="Unassembled WGS sequence"/>
</dbReference>
<sequence>MHATFAFALLAAAAPAVVAQLSTFRATIPGSLHQCEQTNAFFFDSNNARPLTLVFLPSSSGPSSSTVTLADALQAGPLQVLEGITTPDAQEYNFQLAIAAGVSFDTFGFLPDGSGKNLDLPRTVQTPLPGAASCNPATAGSAAPTSTSSSSGRVLLYLIAREEGTDEVGP</sequence>
<evidence type="ECO:0000256" key="2">
    <source>
        <dbReference type="SAM" id="SignalP"/>
    </source>
</evidence>
<reference evidence="4" key="1">
    <citation type="submission" date="2015-02" db="EMBL/GenBank/DDBJ databases">
        <authorList>
            <person name="Gon?alves P."/>
        </authorList>
    </citation>
    <scope>NUCLEOTIDE SEQUENCE [LARGE SCALE GENOMIC DNA]</scope>
</reference>
<dbReference type="OrthoDB" id="2538322at2759"/>
<proteinExistence type="predicted"/>
<name>A0A0D6ELZ2_SPOSA</name>
<feature type="chain" id="PRO_5002303533" evidence="2">
    <location>
        <begin position="20"/>
        <end position="170"/>
    </location>
</feature>